<accession>A0A011SQL4</accession>
<gene>
    <name evidence="6" type="ORF">BG36_19095</name>
</gene>
<comment type="caution">
    <text evidence="6">The sequence shown here is derived from an EMBL/GenBank/DDBJ whole genome shotgun (WGS) entry which is preliminary data.</text>
</comment>
<dbReference type="STRING" id="69279.BG36_19095"/>
<dbReference type="SUPFAM" id="SSF53649">
    <property type="entry name" value="Alkaline phosphatase-like"/>
    <property type="match status" value="1"/>
</dbReference>
<dbReference type="GO" id="GO:0046872">
    <property type="term" value="F:metal ion binding"/>
    <property type="evidence" value="ECO:0007669"/>
    <property type="project" value="UniProtKB-KW"/>
</dbReference>
<proteinExistence type="inferred from homology"/>
<dbReference type="PANTHER" id="PTHR42693:SF53">
    <property type="entry name" value="ENDO-4-O-SULFATASE"/>
    <property type="match status" value="1"/>
</dbReference>
<evidence type="ECO:0000256" key="4">
    <source>
        <dbReference type="ARBA" id="ARBA00022837"/>
    </source>
</evidence>
<dbReference type="Pfam" id="PF00884">
    <property type="entry name" value="Sulfatase"/>
    <property type="match status" value="1"/>
</dbReference>
<evidence type="ECO:0000313" key="7">
    <source>
        <dbReference type="Proteomes" id="UP000019849"/>
    </source>
</evidence>
<keyword evidence="2" id="KW-0479">Metal-binding</keyword>
<dbReference type="InterPro" id="IPR050738">
    <property type="entry name" value="Sulfatase"/>
</dbReference>
<dbReference type="PROSITE" id="PS00149">
    <property type="entry name" value="SULFATASE_2"/>
    <property type="match status" value="1"/>
</dbReference>
<dbReference type="AlphaFoldDB" id="A0A011SQL4"/>
<evidence type="ECO:0000259" key="5">
    <source>
        <dbReference type="Pfam" id="PF00884"/>
    </source>
</evidence>
<dbReference type="eggNOG" id="COG3119">
    <property type="taxonomic scope" value="Bacteria"/>
</dbReference>
<evidence type="ECO:0000256" key="2">
    <source>
        <dbReference type="ARBA" id="ARBA00022723"/>
    </source>
</evidence>
<evidence type="ECO:0000256" key="3">
    <source>
        <dbReference type="ARBA" id="ARBA00022801"/>
    </source>
</evidence>
<dbReference type="GO" id="GO:0004065">
    <property type="term" value="F:arylsulfatase activity"/>
    <property type="evidence" value="ECO:0007669"/>
    <property type="project" value="TreeGrafter"/>
</dbReference>
<dbReference type="Gene3D" id="3.30.1120.10">
    <property type="match status" value="1"/>
</dbReference>
<evidence type="ECO:0000313" key="6">
    <source>
        <dbReference type="EMBL" id="EXL01454.1"/>
    </source>
</evidence>
<protein>
    <submittedName>
        <fullName evidence="6">Arylsulfatase</fullName>
    </submittedName>
</protein>
<dbReference type="Proteomes" id="UP000019849">
    <property type="component" value="Unassembled WGS sequence"/>
</dbReference>
<keyword evidence="4" id="KW-0106">Calcium</keyword>
<dbReference type="InterPro" id="IPR017850">
    <property type="entry name" value="Alkaline_phosphatase_core_sf"/>
</dbReference>
<dbReference type="PATRIC" id="fig|69279.3.peg.4670"/>
<sequence>MTKRPNIVLVLADDMGFSDLGCYGGEISTPHLDGLARDGARFSQFYNTARCSPSRASLMTGLHPHQTGIGILTNNDLPRGYPGNLNDSCTTLAEMLKAAGYATCLSGKWHLATDMHTPNDSWPTRRGFDSFFGTLTGCGSFYAPGTLTRGESDASAEVLDPGFFYTDAIAAHGADFIAEQAAGGNPFFLYAAFTAPHWPLHAPEEDIARYEGRFEEGWDALRERRMERLVAEGILPADTTLSERDPTQPAWSAEEHKAWQARRMQAYAAQIEGMDRGIGRIVEALKASGVFEDTLFVFLSDNGASPEDLPQFDVETFMQRADILPRATRDGRPMRVGNTPDIVPGAEDTYSSYGRAWANLSNTPFRFYKRWVHEGGIATPLIVHWPAGGFAEGAILDAPAQLVDIVPTILEVTGASYLPPALGRAVAPLEGRSLLPLLRGGSLLETPLYWEHTGNAAIRVGRWKLVREEPNGWELYDLVADRTELVDLAADNPDIVADLAARWQAWAARVGVIPWDVTVGIYVERGLHPSLAAG</sequence>
<comment type="similarity">
    <text evidence="1">Belongs to the sulfatase family.</text>
</comment>
<organism evidence="6 7">
    <name type="scientific">Aquamicrobium defluvii</name>
    <dbReference type="NCBI Taxonomy" id="69279"/>
    <lineage>
        <taxon>Bacteria</taxon>
        <taxon>Pseudomonadati</taxon>
        <taxon>Pseudomonadota</taxon>
        <taxon>Alphaproteobacteria</taxon>
        <taxon>Hyphomicrobiales</taxon>
        <taxon>Phyllobacteriaceae</taxon>
        <taxon>Aquamicrobium</taxon>
    </lineage>
</organism>
<dbReference type="CDD" id="cd16025">
    <property type="entry name" value="PAS_like"/>
    <property type="match status" value="1"/>
</dbReference>
<dbReference type="HOGENOM" id="CLU_006332_11_1_5"/>
<dbReference type="InterPro" id="IPR024607">
    <property type="entry name" value="Sulfatase_CS"/>
</dbReference>
<dbReference type="EMBL" id="JENY01000043">
    <property type="protein sequence ID" value="EXL01454.1"/>
    <property type="molecule type" value="Genomic_DNA"/>
</dbReference>
<evidence type="ECO:0000256" key="1">
    <source>
        <dbReference type="ARBA" id="ARBA00008779"/>
    </source>
</evidence>
<dbReference type="RefSeq" id="WP_035033104.1">
    <property type="nucleotide sequence ID" value="NZ_KK073914.1"/>
</dbReference>
<reference evidence="6 7" key="1">
    <citation type="submission" date="2014-02" db="EMBL/GenBank/DDBJ databases">
        <title>Aquamicrobium defluvii Genome sequencing.</title>
        <authorList>
            <person name="Wang X."/>
        </authorList>
    </citation>
    <scope>NUCLEOTIDE SEQUENCE [LARGE SCALE GENOMIC DNA]</scope>
    <source>
        <strain evidence="6 7">W13Z1</strain>
    </source>
</reference>
<dbReference type="FunFam" id="3.40.720.10:FF:000047">
    <property type="entry name" value="Arylsulfatase"/>
    <property type="match status" value="1"/>
</dbReference>
<name>A0A011SQL4_9HYPH</name>
<feature type="domain" description="Sulfatase N-terminal" evidence="5">
    <location>
        <begin position="5"/>
        <end position="414"/>
    </location>
</feature>
<dbReference type="PANTHER" id="PTHR42693">
    <property type="entry name" value="ARYLSULFATASE FAMILY MEMBER"/>
    <property type="match status" value="1"/>
</dbReference>
<keyword evidence="3" id="KW-0378">Hydrolase</keyword>
<dbReference type="Gene3D" id="3.40.720.10">
    <property type="entry name" value="Alkaline Phosphatase, subunit A"/>
    <property type="match status" value="1"/>
</dbReference>
<dbReference type="InterPro" id="IPR000917">
    <property type="entry name" value="Sulfatase_N"/>
</dbReference>